<dbReference type="Proteomes" id="UP001374893">
    <property type="component" value="Chromosome"/>
</dbReference>
<evidence type="ECO:0000256" key="1">
    <source>
        <dbReference type="SAM" id="MobiDB-lite"/>
    </source>
</evidence>
<dbReference type="Pfam" id="PF00092">
    <property type="entry name" value="VWA"/>
    <property type="match status" value="1"/>
</dbReference>
<dbReference type="Gene3D" id="3.40.50.410">
    <property type="entry name" value="von Willebrand factor, type A domain"/>
    <property type="match status" value="1"/>
</dbReference>
<dbReference type="SMART" id="SM00327">
    <property type="entry name" value="VWA"/>
    <property type="match status" value="1"/>
</dbReference>
<gene>
    <name evidence="3" type="ORF">HAHE_23340</name>
</gene>
<keyword evidence="4" id="KW-1185">Reference proteome</keyword>
<evidence type="ECO:0000313" key="3">
    <source>
        <dbReference type="EMBL" id="BCX48426.1"/>
    </source>
</evidence>
<name>A0ABM7RGK5_9BACT</name>
<dbReference type="CDD" id="cd00198">
    <property type="entry name" value="vWFA"/>
    <property type="match status" value="1"/>
</dbReference>
<accession>A0ABM7RGK5</accession>
<sequence length="248" mass="26815">MWIKFAMTGPLALTGLLMVSCEKSNTVTVAREEAFESPLVVSKAAKGSNDREPIPNTTPPGSKMDPSSNAYIIFDGSGSMTGSPIAEARRAVTSFIQGAPDDLNIGLFVFDRNNLAGAELVPLGRGDDQRAELKKKIAGVQAGGSTPLGAAIKAGTKSLIDQFQKQLRYGDIRLIVVTDGQASDGSAFNQSIVMARDYHVPIYTIGFRIRNEHPLRRYSENYMTAQDEQELLDAMKETLAELDDSADL</sequence>
<dbReference type="InterPro" id="IPR036465">
    <property type="entry name" value="vWFA_dom_sf"/>
</dbReference>
<proteinExistence type="predicted"/>
<evidence type="ECO:0000259" key="2">
    <source>
        <dbReference type="PROSITE" id="PS50234"/>
    </source>
</evidence>
<feature type="region of interest" description="Disordered" evidence="1">
    <location>
        <begin position="41"/>
        <end position="67"/>
    </location>
</feature>
<dbReference type="RefSeq" id="WP_338684644.1">
    <property type="nucleotide sequence ID" value="NZ_AP024702.1"/>
</dbReference>
<evidence type="ECO:0000313" key="4">
    <source>
        <dbReference type="Proteomes" id="UP001374893"/>
    </source>
</evidence>
<reference evidence="3 4" key="1">
    <citation type="submission" date="2021-06" db="EMBL/GenBank/DDBJ databases">
        <title>Complete genome of Haloferula helveola possessing various polysaccharide degrading enzymes.</title>
        <authorList>
            <person name="Takami H."/>
            <person name="Huang C."/>
            <person name="Hamasaki K."/>
        </authorList>
    </citation>
    <scope>NUCLEOTIDE SEQUENCE [LARGE SCALE GENOMIC DNA]</scope>
    <source>
        <strain evidence="3 4">CN-1</strain>
    </source>
</reference>
<protein>
    <submittedName>
        <fullName evidence="3">vonWillebr and factor type A domain-containing protein</fullName>
    </submittedName>
</protein>
<organism evidence="3 4">
    <name type="scientific">Haloferula helveola</name>
    <dbReference type="NCBI Taxonomy" id="490095"/>
    <lineage>
        <taxon>Bacteria</taxon>
        <taxon>Pseudomonadati</taxon>
        <taxon>Verrucomicrobiota</taxon>
        <taxon>Verrucomicrobiia</taxon>
        <taxon>Verrucomicrobiales</taxon>
        <taxon>Verrucomicrobiaceae</taxon>
        <taxon>Haloferula</taxon>
    </lineage>
</organism>
<dbReference type="PROSITE" id="PS51257">
    <property type="entry name" value="PROKAR_LIPOPROTEIN"/>
    <property type="match status" value="1"/>
</dbReference>
<dbReference type="EMBL" id="AP024702">
    <property type="protein sequence ID" value="BCX48426.1"/>
    <property type="molecule type" value="Genomic_DNA"/>
</dbReference>
<dbReference type="InterPro" id="IPR002035">
    <property type="entry name" value="VWF_A"/>
</dbReference>
<dbReference type="PROSITE" id="PS50234">
    <property type="entry name" value="VWFA"/>
    <property type="match status" value="1"/>
</dbReference>
<feature type="domain" description="VWFA" evidence="2">
    <location>
        <begin position="69"/>
        <end position="248"/>
    </location>
</feature>
<dbReference type="SUPFAM" id="SSF53300">
    <property type="entry name" value="vWA-like"/>
    <property type="match status" value="1"/>
</dbReference>